<evidence type="ECO:0000313" key="1">
    <source>
        <dbReference type="EMBL" id="JAE02806.1"/>
    </source>
</evidence>
<proteinExistence type="predicted"/>
<dbReference type="AlphaFoldDB" id="A0A0A9EY42"/>
<organism evidence="1">
    <name type="scientific">Arundo donax</name>
    <name type="common">Giant reed</name>
    <name type="synonym">Donax arundinaceus</name>
    <dbReference type="NCBI Taxonomy" id="35708"/>
    <lineage>
        <taxon>Eukaryota</taxon>
        <taxon>Viridiplantae</taxon>
        <taxon>Streptophyta</taxon>
        <taxon>Embryophyta</taxon>
        <taxon>Tracheophyta</taxon>
        <taxon>Spermatophyta</taxon>
        <taxon>Magnoliopsida</taxon>
        <taxon>Liliopsida</taxon>
        <taxon>Poales</taxon>
        <taxon>Poaceae</taxon>
        <taxon>PACMAD clade</taxon>
        <taxon>Arundinoideae</taxon>
        <taxon>Arundineae</taxon>
        <taxon>Arundo</taxon>
    </lineage>
</organism>
<dbReference type="EMBL" id="GBRH01195090">
    <property type="protein sequence ID" value="JAE02806.1"/>
    <property type="molecule type" value="Transcribed_RNA"/>
</dbReference>
<reference evidence="1" key="1">
    <citation type="submission" date="2014-09" db="EMBL/GenBank/DDBJ databases">
        <authorList>
            <person name="Magalhaes I.L.F."/>
            <person name="Oliveira U."/>
            <person name="Santos F.R."/>
            <person name="Vidigal T.H.D.A."/>
            <person name="Brescovit A.D."/>
            <person name="Santos A.J."/>
        </authorList>
    </citation>
    <scope>NUCLEOTIDE SEQUENCE</scope>
    <source>
        <tissue evidence="1">Shoot tissue taken approximately 20 cm above the soil surface</tissue>
    </source>
</reference>
<reference evidence="1" key="2">
    <citation type="journal article" date="2015" name="Data Brief">
        <title>Shoot transcriptome of the giant reed, Arundo donax.</title>
        <authorList>
            <person name="Barrero R.A."/>
            <person name="Guerrero F.D."/>
            <person name="Moolhuijzen P."/>
            <person name="Goolsby J.A."/>
            <person name="Tidwell J."/>
            <person name="Bellgard S.E."/>
            <person name="Bellgard M.I."/>
        </authorList>
    </citation>
    <scope>NUCLEOTIDE SEQUENCE</scope>
    <source>
        <tissue evidence="1">Shoot tissue taken approximately 20 cm above the soil surface</tissue>
    </source>
</reference>
<protein>
    <submittedName>
        <fullName evidence="1">Uncharacterized protein</fullName>
    </submittedName>
</protein>
<name>A0A0A9EY42_ARUDO</name>
<sequence length="64" mass="7173">MLLHPISGGRVQFTVSCVYFHTPWHGPGNSGAGERSYKDYVNLFDPNMIIHAYGPAVHEHFMKG</sequence>
<accession>A0A0A9EY42</accession>